<evidence type="ECO:0000313" key="19">
    <source>
        <dbReference type="EMBL" id="VFT87169.1"/>
    </source>
</evidence>
<feature type="compositionally biased region" description="Basic residues" evidence="13">
    <location>
        <begin position="141"/>
        <end position="151"/>
    </location>
</feature>
<feature type="region of interest" description="Disordered" evidence="13">
    <location>
        <begin position="119"/>
        <end position="152"/>
    </location>
</feature>
<evidence type="ECO:0000256" key="7">
    <source>
        <dbReference type="ARBA" id="ARBA00022723"/>
    </source>
</evidence>
<feature type="compositionally biased region" description="Basic residues" evidence="13">
    <location>
        <begin position="603"/>
        <end position="614"/>
    </location>
</feature>
<keyword evidence="20" id="KW-1185">Reference proteome</keyword>
<dbReference type="GO" id="GO:0005634">
    <property type="term" value="C:nucleus"/>
    <property type="evidence" value="ECO:0007669"/>
    <property type="project" value="UniProtKB-SubCell"/>
</dbReference>
<feature type="compositionally biased region" description="Low complexity" evidence="13">
    <location>
        <begin position="128"/>
        <end position="138"/>
    </location>
</feature>
<dbReference type="InterPro" id="IPR001214">
    <property type="entry name" value="SET_dom"/>
</dbReference>
<evidence type="ECO:0000259" key="15">
    <source>
        <dbReference type="PROSITE" id="PS50280"/>
    </source>
</evidence>
<evidence type="ECO:0000256" key="6">
    <source>
        <dbReference type="ARBA" id="ARBA00022691"/>
    </source>
</evidence>
<dbReference type="Gene3D" id="3.30.40.10">
    <property type="entry name" value="Zinc/RING finger domain, C3HC4 (zinc finger)"/>
    <property type="match status" value="1"/>
</dbReference>
<evidence type="ECO:0000313" key="18">
    <source>
        <dbReference type="EMBL" id="KAF0699139.1"/>
    </source>
</evidence>
<evidence type="ECO:0000256" key="13">
    <source>
        <dbReference type="SAM" id="MobiDB-lite"/>
    </source>
</evidence>
<keyword evidence="11" id="KW-0539">Nucleus</keyword>
<evidence type="ECO:0000256" key="2">
    <source>
        <dbReference type="ARBA" id="ARBA00004286"/>
    </source>
</evidence>
<evidence type="ECO:0000256" key="3">
    <source>
        <dbReference type="ARBA" id="ARBA00022454"/>
    </source>
</evidence>
<dbReference type="PROSITE" id="PS51215">
    <property type="entry name" value="AWS"/>
    <property type="match status" value="1"/>
</dbReference>
<reference evidence="19 20" key="1">
    <citation type="submission" date="2019-03" db="EMBL/GenBank/DDBJ databases">
        <authorList>
            <person name="Gaulin E."/>
            <person name="Dumas B."/>
        </authorList>
    </citation>
    <scope>NUCLEOTIDE SEQUENCE [LARGE SCALE GENOMIC DNA]</scope>
    <source>
        <strain evidence="19">CBS 568.67</strain>
    </source>
</reference>
<keyword evidence="4" id="KW-0489">Methyltransferase</keyword>
<dbReference type="AlphaFoldDB" id="A0A485KQH0"/>
<dbReference type="GO" id="GO:0042054">
    <property type="term" value="F:histone methyltransferase activity"/>
    <property type="evidence" value="ECO:0007669"/>
    <property type="project" value="InterPro"/>
</dbReference>
<keyword evidence="10" id="KW-0156">Chromatin regulator</keyword>
<dbReference type="GO" id="GO:0008270">
    <property type="term" value="F:zinc ion binding"/>
    <property type="evidence" value="ECO:0007669"/>
    <property type="project" value="UniProtKB-KW"/>
</dbReference>
<feature type="domain" description="AWS" evidence="17">
    <location>
        <begin position="113"/>
        <end position="193"/>
    </location>
</feature>
<evidence type="ECO:0000256" key="10">
    <source>
        <dbReference type="ARBA" id="ARBA00022853"/>
    </source>
</evidence>
<organism evidence="19 20">
    <name type="scientific">Aphanomyces stellatus</name>
    <dbReference type="NCBI Taxonomy" id="120398"/>
    <lineage>
        <taxon>Eukaryota</taxon>
        <taxon>Sar</taxon>
        <taxon>Stramenopiles</taxon>
        <taxon>Oomycota</taxon>
        <taxon>Saprolegniomycetes</taxon>
        <taxon>Saprolegniales</taxon>
        <taxon>Verrucalvaceae</taxon>
        <taxon>Aphanomyces</taxon>
    </lineage>
</organism>
<dbReference type="Pfam" id="PF00856">
    <property type="entry name" value="SET"/>
    <property type="match status" value="1"/>
</dbReference>
<evidence type="ECO:0000256" key="4">
    <source>
        <dbReference type="ARBA" id="ARBA00022603"/>
    </source>
</evidence>
<dbReference type="InterPro" id="IPR013083">
    <property type="entry name" value="Znf_RING/FYVE/PHD"/>
</dbReference>
<feature type="domain" description="PHD-type" evidence="14">
    <location>
        <begin position="528"/>
        <end position="575"/>
    </location>
</feature>
<dbReference type="InterPro" id="IPR003616">
    <property type="entry name" value="Post-SET_dom"/>
</dbReference>
<keyword evidence="9" id="KW-0862">Zinc</keyword>
<dbReference type="EMBL" id="CAADRA010005217">
    <property type="protein sequence ID" value="VFT87169.1"/>
    <property type="molecule type" value="Genomic_DNA"/>
</dbReference>
<evidence type="ECO:0000256" key="11">
    <source>
        <dbReference type="ARBA" id="ARBA00023242"/>
    </source>
</evidence>
<feature type="domain" description="Post-SET" evidence="16">
    <location>
        <begin position="320"/>
        <end position="336"/>
    </location>
</feature>
<keyword evidence="3" id="KW-0158">Chromosome</keyword>
<dbReference type="Pfam" id="PF00628">
    <property type="entry name" value="PHD"/>
    <property type="match status" value="1"/>
</dbReference>
<dbReference type="InterPro" id="IPR001965">
    <property type="entry name" value="Znf_PHD"/>
</dbReference>
<dbReference type="InterPro" id="IPR046341">
    <property type="entry name" value="SET_dom_sf"/>
</dbReference>
<dbReference type="GO" id="GO:0005694">
    <property type="term" value="C:chromosome"/>
    <property type="evidence" value="ECO:0007669"/>
    <property type="project" value="UniProtKB-SubCell"/>
</dbReference>
<evidence type="ECO:0000256" key="8">
    <source>
        <dbReference type="ARBA" id="ARBA00022771"/>
    </source>
</evidence>
<keyword evidence="5" id="KW-0808">Transferase</keyword>
<dbReference type="Gene3D" id="2.170.270.10">
    <property type="entry name" value="SET domain"/>
    <property type="match status" value="1"/>
</dbReference>
<dbReference type="GO" id="GO:0032259">
    <property type="term" value="P:methylation"/>
    <property type="evidence" value="ECO:0007669"/>
    <property type="project" value="UniProtKB-KW"/>
</dbReference>
<dbReference type="SMART" id="SM00249">
    <property type="entry name" value="PHD"/>
    <property type="match status" value="1"/>
</dbReference>
<evidence type="ECO:0000256" key="1">
    <source>
        <dbReference type="ARBA" id="ARBA00004123"/>
    </source>
</evidence>
<accession>A0A485KQH0</accession>
<evidence type="ECO:0000259" key="17">
    <source>
        <dbReference type="PROSITE" id="PS51215"/>
    </source>
</evidence>
<dbReference type="PANTHER" id="PTHR22884">
    <property type="entry name" value="SET DOMAIN PROTEINS"/>
    <property type="match status" value="1"/>
</dbReference>
<evidence type="ECO:0000256" key="12">
    <source>
        <dbReference type="PROSITE-ProRule" id="PRU00146"/>
    </source>
</evidence>
<sequence>MGPRLRDASAPAPAAPTPVARPLNMTQRLFKSLTKHTAVLPPSDFTLPFSQQDPITTFFHDAAAAATASDFELPFTDAEKAAAEAVELTWLPPKYNTITRNIYIAKKIPVPPAAASRCTCYSQGGQHRGSSTRPTAPSSPRPKKRGRKPKQPKVQYYCDDTCHNKLVLIECGKDTCSAPDPALCLNRPFQQKSTKATRVDYMGRKGFGLVADEPIDVGGFVVEYLGEVIDDTMAAERRAVDIATGQSHTYMLEIEKDLLIDAQYKGNVSRFINHSCAPNCSAQKWTCEGGVMRIGIVALQPIAVGDEITFDYQFTHVGAHSVLCQCGAATCKGKMGFKDKKELAAKLDEKDESNIAPWPQPIKVSSLALFKGARLNRDWLAEYGFQQKRLFLSHAVPDDVDVDAYFHSTPPSKRSKTNWYYDVLQHPPVKSSSSFLAGGVLDYTKILRTAKTKKMPPSASPRPPRKSFLTSRYQLMKDVLGFAEGSSVWNERLGVTPADLDAARIYRFVENVDNGKHQQNGDTYDLNEDACHRCGTAGQLICCDGCPAAFHLSCAGLHSLPPRNATWYCASCKRAKSVPYVSQRARVQVNPIFQVESAATPEKKRKRKPGRPKRVVLSEAVHASSSPDSEDS</sequence>
<gene>
    <name evidence="19" type="primary">Aste57867_10295</name>
    <name evidence="18" type="ORF">As57867_010255</name>
    <name evidence="19" type="ORF">ASTE57867_10295</name>
</gene>
<dbReference type="PROSITE" id="PS50280">
    <property type="entry name" value="SET"/>
    <property type="match status" value="1"/>
</dbReference>
<dbReference type="Proteomes" id="UP000332933">
    <property type="component" value="Unassembled WGS sequence"/>
</dbReference>
<dbReference type="SUPFAM" id="SSF57903">
    <property type="entry name" value="FYVE/PHD zinc finger"/>
    <property type="match status" value="1"/>
</dbReference>
<dbReference type="PROSITE" id="PS50868">
    <property type="entry name" value="POST_SET"/>
    <property type="match status" value="1"/>
</dbReference>
<proteinExistence type="predicted"/>
<feature type="region of interest" description="Disordered" evidence="13">
    <location>
        <begin position="600"/>
        <end position="632"/>
    </location>
</feature>
<dbReference type="SMART" id="SM00317">
    <property type="entry name" value="SET"/>
    <property type="match status" value="1"/>
</dbReference>
<evidence type="ECO:0000259" key="14">
    <source>
        <dbReference type="PROSITE" id="PS50016"/>
    </source>
</evidence>
<dbReference type="InterPro" id="IPR006560">
    <property type="entry name" value="AWS_dom"/>
</dbReference>
<keyword evidence="7" id="KW-0479">Metal-binding</keyword>
<dbReference type="EMBL" id="VJMH01005196">
    <property type="protein sequence ID" value="KAF0699139.1"/>
    <property type="molecule type" value="Genomic_DNA"/>
</dbReference>
<feature type="compositionally biased region" description="Polar residues" evidence="13">
    <location>
        <begin position="623"/>
        <end position="632"/>
    </location>
</feature>
<feature type="domain" description="SET" evidence="15">
    <location>
        <begin position="187"/>
        <end position="313"/>
    </location>
</feature>
<dbReference type="InterPro" id="IPR050777">
    <property type="entry name" value="SET2_Histone-Lys_MeTrsfase"/>
</dbReference>
<dbReference type="InterPro" id="IPR011011">
    <property type="entry name" value="Znf_FYVE_PHD"/>
</dbReference>
<comment type="subcellular location">
    <subcellularLocation>
        <location evidence="2">Chromosome</location>
    </subcellularLocation>
    <subcellularLocation>
        <location evidence="1">Nucleus</location>
    </subcellularLocation>
</comment>
<dbReference type="PROSITE" id="PS01359">
    <property type="entry name" value="ZF_PHD_1"/>
    <property type="match status" value="1"/>
</dbReference>
<evidence type="ECO:0000256" key="5">
    <source>
        <dbReference type="ARBA" id="ARBA00022679"/>
    </source>
</evidence>
<dbReference type="PROSITE" id="PS50016">
    <property type="entry name" value="ZF_PHD_2"/>
    <property type="match status" value="1"/>
</dbReference>
<dbReference type="OrthoDB" id="308383at2759"/>
<dbReference type="SUPFAM" id="SSF82199">
    <property type="entry name" value="SET domain"/>
    <property type="match status" value="1"/>
</dbReference>
<reference evidence="18" key="2">
    <citation type="submission" date="2019-06" db="EMBL/GenBank/DDBJ databases">
        <title>Genomics analysis of Aphanomyces spp. identifies a new class of oomycete effector associated with host adaptation.</title>
        <authorList>
            <person name="Gaulin E."/>
        </authorList>
    </citation>
    <scope>NUCLEOTIDE SEQUENCE</scope>
    <source>
        <strain evidence="18">CBS 578.67</strain>
    </source>
</reference>
<name>A0A485KQH0_9STRA</name>
<dbReference type="InterPro" id="IPR019786">
    <property type="entry name" value="Zinc_finger_PHD-type_CS"/>
</dbReference>
<dbReference type="InterPro" id="IPR019787">
    <property type="entry name" value="Znf_PHD-finger"/>
</dbReference>
<protein>
    <submittedName>
        <fullName evidence="19">Aste57867_10295 protein</fullName>
    </submittedName>
</protein>
<evidence type="ECO:0000259" key="16">
    <source>
        <dbReference type="PROSITE" id="PS50868"/>
    </source>
</evidence>
<keyword evidence="6" id="KW-0949">S-adenosyl-L-methionine</keyword>
<evidence type="ECO:0000256" key="9">
    <source>
        <dbReference type="ARBA" id="ARBA00022833"/>
    </source>
</evidence>
<keyword evidence="8 12" id="KW-0863">Zinc-finger</keyword>
<evidence type="ECO:0000313" key="20">
    <source>
        <dbReference type="Proteomes" id="UP000332933"/>
    </source>
</evidence>